<evidence type="ECO:0000256" key="4">
    <source>
        <dbReference type="ARBA" id="ARBA00022679"/>
    </source>
</evidence>
<dbReference type="CDD" id="cd02440">
    <property type="entry name" value="AdoMet_MTases"/>
    <property type="match status" value="1"/>
</dbReference>
<evidence type="ECO:0000256" key="3">
    <source>
        <dbReference type="ARBA" id="ARBA00022603"/>
    </source>
</evidence>
<organism evidence="7 8">
    <name type="scientific">Harryflintia acetispora</name>
    <dbReference type="NCBI Taxonomy" id="1849041"/>
    <lineage>
        <taxon>Bacteria</taxon>
        <taxon>Bacillati</taxon>
        <taxon>Bacillota</taxon>
        <taxon>Clostridia</taxon>
        <taxon>Eubacteriales</taxon>
        <taxon>Oscillospiraceae</taxon>
        <taxon>Harryflintia</taxon>
    </lineage>
</organism>
<keyword evidence="3 6" id="KW-0489">Methyltransferase</keyword>
<dbReference type="AlphaFoldDB" id="A0A9X8ULL1"/>
<dbReference type="EMBL" id="SLUK01000002">
    <property type="protein sequence ID" value="TCL44611.1"/>
    <property type="molecule type" value="Genomic_DNA"/>
</dbReference>
<dbReference type="Gene3D" id="3.40.50.150">
    <property type="entry name" value="Vaccinia Virus protein VP39"/>
    <property type="match status" value="1"/>
</dbReference>
<keyword evidence="2 6" id="KW-0963">Cytoplasm</keyword>
<dbReference type="EC" id="2.1.1.-" evidence="6"/>
<dbReference type="HAMAP" id="MF_00735">
    <property type="entry name" value="Methyltr_PrmA"/>
    <property type="match status" value="1"/>
</dbReference>
<evidence type="ECO:0000256" key="1">
    <source>
        <dbReference type="ARBA" id="ARBA00009741"/>
    </source>
</evidence>
<dbReference type="GO" id="GO:0005840">
    <property type="term" value="C:ribosome"/>
    <property type="evidence" value="ECO:0007669"/>
    <property type="project" value="UniProtKB-KW"/>
</dbReference>
<dbReference type="PIRSF" id="PIRSF000401">
    <property type="entry name" value="RPL11_MTase"/>
    <property type="match status" value="1"/>
</dbReference>
<keyword evidence="4 6" id="KW-0808">Transferase</keyword>
<proteinExistence type="inferred from homology"/>
<evidence type="ECO:0000313" key="7">
    <source>
        <dbReference type="EMBL" id="TCL44611.1"/>
    </source>
</evidence>
<dbReference type="GO" id="GO:0005737">
    <property type="term" value="C:cytoplasm"/>
    <property type="evidence" value="ECO:0007669"/>
    <property type="project" value="UniProtKB-SubCell"/>
</dbReference>
<dbReference type="GO" id="GO:0008276">
    <property type="term" value="F:protein methyltransferase activity"/>
    <property type="evidence" value="ECO:0007669"/>
    <property type="project" value="UniProtKB-UniRule"/>
</dbReference>
<dbReference type="Pfam" id="PF06325">
    <property type="entry name" value="PrmA"/>
    <property type="match status" value="1"/>
</dbReference>
<evidence type="ECO:0000313" key="8">
    <source>
        <dbReference type="Proteomes" id="UP000294682"/>
    </source>
</evidence>
<keyword evidence="7" id="KW-0687">Ribonucleoprotein</keyword>
<dbReference type="InterPro" id="IPR029063">
    <property type="entry name" value="SAM-dependent_MTases_sf"/>
</dbReference>
<dbReference type="OrthoDB" id="9785995at2"/>
<dbReference type="PANTHER" id="PTHR43648:SF1">
    <property type="entry name" value="ELECTRON TRANSFER FLAVOPROTEIN BETA SUBUNIT LYSINE METHYLTRANSFERASE"/>
    <property type="match status" value="1"/>
</dbReference>
<keyword evidence="8" id="KW-1185">Reference proteome</keyword>
<sequence length="323" mass="35867">MDWIETKIYTTHEGIEPVTGVLLGIGVSGIVVEDSQDFSDFLEAETPYWDYVDESLDYLRECETNLTVYLPDNAQGSEMYTLISQEMDRMRREDAPGAYGRLAVSTQNVNEEDWANNWKQYFKPIPVGKGLVIKPTWEELPLQLAEGRKVLEIDPSASFGTGTHYTTRLCLELLEEVVRGGEEVLDMGCGSGILGIAAALLGAKGVTAVDIDENSVRIARENFAQNRVLDRVQTFCGDVNRSGSLREKVCARQYEIVCANIVADVIIAMLGTLKACMKPHGALLLSGIIAPREEDVQQALAREGLHVQRRLEDSDWIALLVRL</sequence>
<gene>
    <name evidence="6" type="primary">prmA</name>
    <name evidence="7" type="ORF">EDD78_102236</name>
</gene>
<evidence type="ECO:0000256" key="6">
    <source>
        <dbReference type="HAMAP-Rule" id="MF_00735"/>
    </source>
</evidence>
<dbReference type="NCBIfam" id="TIGR00406">
    <property type="entry name" value="prmA"/>
    <property type="match status" value="1"/>
</dbReference>
<comment type="function">
    <text evidence="6">Methylates ribosomal protein L11.</text>
</comment>
<evidence type="ECO:0000256" key="5">
    <source>
        <dbReference type="ARBA" id="ARBA00022691"/>
    </source>
</evidence>
<dbReference type="SUPFAM" id="SSF53335">
    <property type="entry name" value="S-adenosyl-L-methionine-dependent methyltransferases"/>
    <property type="match status" value="1"/>
</dbReference>
<dbReference type="Proteomes" id="UP000294682">
    <property type="component" value="Unassembled WGS sequence"/>
</dbReference>
<feature type="binding site" evidence="6">
    <location>
        <position position="188"/>
    </location>
    <ligand>
        <name>S-adenosyl-L-methionine</name>
        <dbReference type="ChEBI" id="CHEBI:59789"/>
    </ligand>
</feature>
<feature type="binding site" evidence="6">
    <location>
        <position position="167"/>
    </location>
    <ligand>
        <name>S-adenosyl-L-methionine</name>
        <dbReference type="ChEBI" id="CHEBI:59789"/>
    </ligand>
</feature>
<comment type="similarity">
    <text evidence="1 6">Belongs to the methyltransferase superfamily. PrmA family.</text>
</comment>
<feature type="binding site" evidence="6">
    <location>
        <position position="260"/>
    </location>
    <ligand>
        <name>S-adenosyl-L-methionine</name>
        <dbReference type="ChEBI" id="CHEBI:59789"/>
    </ligand>
</feature>
<accession>A0A9X8ULL1</accession>
<dbReference type="InterPro" id="IPR050078">
    <property type="entry name" value="Ribosomal_L11_MeTrfase_PrmA"/>
</dbReference>
<dbReference type="InterPro" id="IPR004498">
    <property type="entry name" value="Ribosomal_PrmA_MeTrfase"/>
</dbReference>
<dbReference type="GO" id="GO:0032259">
    <property type="term" value="P:methylation"/>
    <property type="evidence" value="ECO:0007669"/>
    <property type="project" value="UniProtKB-KW"/>
</dbReference>
<name>A0A9X8ULL1_9FIRM</name>
<comment type="catalytic activity">
    <reaction evidence="6">
        <text>L-lysyl-[protein] + 3 S-adenosyl-L-methionine = N(6),N(6),N(6)-trimethyl-L-lysyl-[protein] + 3 S-adenosyl-L-homocysteine + 3 H(+)</text>
        <dbReference type="Rhea" id="RHEA:54192"/>
        <dbReference type="Rhea" id="RHEA-COMP:9752"/>
        <dbReference type="Rhea" id="RHEA-COMP:13826"/>
        <dbReference type="ChEBI" id="CHEBI:15378"/>
        <dbReference type="ChEBI" id="CHEBI:29969"/>
        <dbReference type="ChEBI" id="CHEBI:57856"/>
        <dbReference type="ChEBI" id="CHEBI:59789"/>
        <dbReference type="ChEBI" id="CHEBI:61961"/>
    </reaction>
</comment>
<keyword evidence="5 6" id="KW-0949">S-adenosyl-L-methionine</keyword>
<keyword evidence="7" id="KW-0689">Ribosomal protein</keyword>
<evidence type="ECO:0000256" key="2">
    <source>
        <dbReference type="ARBA" id="ARBA00022490"/>
    </source>
</evidence>
<dbReference type="PANTHER" id="PTHR43648">
    <property type="entry name" value="ELECTRON TRANSFER FLAVOPROTEIN BETA SUBUNIT LYSINE METHYLTRANSFERASE"/>
    <property type="match status" value="1"/>
</dbReference>
<comment type="caution">
    <text evidence="7">The sequence shown here is derived from an EMBL/GenBank/DDBJ whole genome shotgun (WGS) entry which is preliminary data.</text>
</comment>
<reference evidence="7 8" key="1">
    <citation type="submission" date="2019-03" db="EMBL/GenBank/DDBJ databases">
        <title>Genomic Encyclopedia of Type Strains, Phase IV (KMG-IV): sequencing the most valuable type-strain genomes for metagenomic binning, comparative biology and taxonomic classification.</title>
        <authorList>
            <person name="Goeker M."/>
        </authorList>
    </citation>
    <scope>NUCLEOTIDE SEQUENCE [LARGE SCALE GENOMIC DNA]</scope>
    <source>
        <strain evidence="7 8">DSM 100433</strain>
    </source>
</reference>
<feature type="binding site" evidence="6">
    <location>
        <position position="210"/>
    </location>
    <ligand>
        <name>S-adenosyl-L-methionine</name>
        <dbReference type="ChEBI" id="CHEBI:59789"/>
    </ligand>
</feature>
<protein>
    <recommendedName>
        <fullName evidence="6">Ribosomal protein L11 methyltransferase</fullName>
        <shortName evidence="6">L11 Mtase</shortName>
        <ecNumber evidence="6">2.1.1.-</ecNumber>
    </recommendedName>
</protein>
<comment type="subcellular location">
    <subcellularLocation>
        <location evidence="6">Cytoplasm</location>
    </subcellularLocation>
</comment>
<dbReference type="RefSeq" id="WP_079699340.1">
    <property type="nucleotide sequence ID" value="NZ_JADNAH010000037.1"/>
</dbReference>